<sequence>MSVITVLGATGVQGGSVVRKLIQNPSWRVRAITRNPEGGNAKELLSQGIEVVHGDLDDVESLKTAFTGSTAIFSVTNFWQNIPIHPSSLKENGEKEYQQMLNIGKAAFEIPTLEHLVVSSLAGPQKISGGKYHVPHMDYKARAIEEIETRFPTLAAKITILWVGWYPTNLTIPLLRPFLWPATGKYIWLMPSKPSGKLPIAGDESHNVGVVVERILERPNQTLGKIVGLVVEYLEHTEVLEVWEKVTGKEAIYVELTGEAAAALIGPAAIDLEAQLRFSEEYPDMGTYDPERFVKPTDIGLGEQLIGLEGAL</sequence>
<dbReference type="EMBL" id="CABFNO020001560">
    <property type="protein sequence ID" value="CAH0000924.1"/>
    <property type="molecule type" value="Genomic_DNA"/>
</dbReference>
<evidence type="ECO:0000313" key="4">
    <source>
        <dbReference type="EMBL" id="CAH0000924.1"/>
    </source>
</evidence>
<reference evidence="4 5" key="2">
    <citation type="submission" date="2021-10" db="EMBL/GenBank/DDBJ databases">
        <authorList>
            <person name="Piombo E."/>
        </authorList>
    </citation>
    <scope>NUCLEOTIDE SEQUENCE [LARGE SCALE GENOMIC DNA]</scope>
</reference>
<gene>
    <name evidence="4" type="ORF">CBYS24578_00001137</name>
</gene>
<dbReference type="CDD" id="cd05251">
    <property type="entry name" value="NmrA_like_SDR_a"/>
    <property type="match status" value="1"/>
</dbReference>
<dbReference type="OrthoDB" id="300709at2759"/>
<comment type="caution">
    <text evidence="4">The sequence shown here is derived from an EMBL/GenBank/DDBJ whole genome shotgun (WGS) entry which is preliminary data.</text>
</comment>
<evidence type="ECO:0000256" key="2">
    <source>
        <dbReference type="ARBA" id="ARBA00022857"/>
    </source>
</evidence>
<evidence type="ECO:0000259" key="3">
    <source>
        <dbReference type="Pfam" id="PF05368"/>
    </source>
</evidence>
<keyword evidence="5" id="KW-1185">Reference proteome</keyword>
<dbReference type="Pfam" id="PF05368">
    <property type="entry name" value="NmrA"/>
    <property type="match status" value="1"/>
</dbReference>
<dbReference type="Proteomes" id="UP000754883">
    <property type="component" value="Unassembled WGS sequence"/>
</dbReference>
<name>A0A9N9UVQ0_9HYPO</name>
<reference evidence="5" key="1">
    <citation type="submission" date="2019-06" db="EMBL/GenBank/DDBJ databases">
        <authorList>
            <person name="Broberg M."/>
        </authorList>
    </citation>
    <scope>NUCLEOTIDE SEQUENCE [LARGE SCALE GENOMIC DNA]</scope>
</reference>
<dbReference type="InterPro" id="IPR051164">
    <property type="entry name" value="NmrA-like_oxidored"/>
</dbReference>
<dbReference type="Gene3D" id="3.40.50.720">
    <property type="entry name" value="NAD(P)-binding Rossmann-like Domain"/>
    <property type="match status" value="1"/>
</dbReference>
<dbReference type="AlphaFoldDB" id="A0A9N9UVQ0"/>
<evidence type="ECO:0000256" key="1">
    <source>
        <dbReference type="ARBA" id="ARBA00006328"/>
    </source>
</evidence>
<dbReference type="SUPFAM" id="SSF51735">
    <property type="entry name" value="NAD(P)-binding Rossmann-fold domains"/>
    <property type="match status" value="1"/>
</dbReference>
<dbReference type="InterPro" id="IPR036291">
    <property type="entry name" value="NAD(P)-bd_dom_sf"/>
</dbReference>
<evidence type="ECO:0000313" key="5">
    <source>
        <dbReference type="Proteomes" id="UP000754883"/>
    </source>
</evidence>
<keyword evidence="2" id="KW-0521">NADP</keyword>
<dbReference type="InterPro" id="IPR008030">
    <property type="entry name" value="NmrA-like"/>
</dbReference>
<dbReference type="Gene3D" id="3.90.25.10">
    <property type="entry name" value="UDP-galactose 4-epimerase, domain 1"/>
    <property type="match status" value="1"/>
</dbReference>
<accession>A0A9N9UVQ0</accession>
<feature type="domain" description="NmrA-like" evidence="3">
    <location>
        <begin position="2"/>
        <end position="283"/>
    </location>
</feature>
<feature type="non-terminal residue" evidence="4">
    <location>
        <position position="1"/>
    </location>
</feature>
<dbReference type="PANTHER" id="PTHR42748:SF28">
    <property type="entry name" value="NMRA-LIKE DOMAIN-CONTAINING PROTEIN"/>
    <property type="match status" value="1"/>
</dbReference>
<protein>
    <recommendedName>
        <fullName evidence="3">NmrA-like domain-containing protein</fullName>
    </recommendedName>
</protein>
<dbReference type="GO" id="GO:0005634">
    <property type="term" value="C:nucleus"/>
    <property type="evidence" value="ECO:0007669"/>
    <property type="project" value="TreeGrafter"/>
</dbReference>
<organism evidence="4 5">
    <name type="scientific">Clonostachys byssicola</name>
    <dbReference type="NCBI Taxonomy" id="160290"/>
    <lineage>
        <taxon>Eukaryota</taxon>
        <taxon>Fungi</taxon>
        <taxon>Dikarya</taxon>
        <taxon>Ascomycota</taxon>
        <taxon>Pezizomycotina</taxon>
        <taxon>Sordariomycetes</taxon>
        <taxon>Hypocreomycetidae</taxon>
        <taxon>Hypocreales</taxon>
        <taxon>Bionectriaceae</taxon>
        <taxon>Clonostachys</taxon>
    </lineage>
</organism>
<comment type="similarity">
    <text evidence="1">Belongs to the NmrA-type oxidoreductase family.</text>
</comment>
<dbReference type="PANTHER" id="PTHR42748">
    <property type="entry name" value="NITROGEN METABOLITE REPRESSION PROTEIN NMRA FAMILY MEMBER"/>
    <property type="match status" value="1"/>
</dbReference>
<proteinExistence type="inferred from homology"/>